<dbReference type="EMBL" id="MU842870">
    <property type="protein sequence ID" value="KAK2028981.1"/>
    <property type="molecule type" value="Genomic_DNA"/>
</dbReference>
<feature type="domain" description="WSC" evidence="3">
    <location>
        <begin position="103"/>
        <end position="203"/>
    </location>
</feature>
<reference evidence="4" key="1">
    <citation type="submission" date="2021-06" db="EMBL/GenBank/DDBJ databases">
        <title>Comparative genomics, transcriptomics and evolutionary studies reveal genomic signatures of adaptation to plant cell wall in hemibiotrophic fungi.</title>
        <authorList>
            <consortium name="DOE Joint Genome Institute"/>
            <person name="Baroncelli R."/>
            <person name="Diaz J.F."/>
            <person name="Benocci T."/>
            <person name="Peng M."/>
            <person name="Battaglia E."/>
            <person name="Haridas S."/>
            <person name="Andreopoulos W."/>
            <person name="Labutti K."/>
            <person name="Pangilinan J."/>
            <person name="Floch G.L."/>
            <person name="Makela M.R."/>
            <person name="Henrissat B."/>
            <person name="Grigoriev I.V."/>
            <person name="Crouch J.A."/>
            <person name="De Vries R.P."/>
            <person name="Sukno S.A."/>
            <person name="Thon M.R."/>
        </authorList>
    </citation>
    <scope>NUCLEOTIDE SEQUENCE</scope>
    <source>
        <strain evidence="4">MAFF235873</strain>
    </source>
</reference>
<evidence type="ECO:0000256" key="1">
    <source>
        <dbReference type="ARBA" id="ARBA00022737"/>
    </source>
</evidence>
<proteinExistence type="predicted"/>
<accession>A0AAD9HH13</accession>
<evidence type="ECO:0000256" key="2">
    <source>
        <dbReference type="SAM" id="SignalP"/>
    </source>
</evidence>
<dbReference type="PROSITE" id="PS51212">
    <property type="entry name" value="WSC"/>
    <property type="match status" value="2"/>
</dbReference>
<feature type="signal peptide" evidence="2">
    <location>
        <begin position="1"/>
        <end position="22"/>
    </location>
</feature>
<evidence type="ECO:0000259" key="3">
    <source>
        <dbReference type="PROSITE" id="PS51212"/>
    </source>
</evidence>
<gene>
    <name evidence="4" type="ORF">LX32DRAFT_682799</name>
</gene>
<feature type="chain" id="PRO_5042233378" evidence="2">
    <location>
        <begin position="23"/>
        <end position="386"/>
    </location>
</feature>
<dbReference type="SMART" id="SM00321">
    <property type="entry name" value="WSC"/>
    <property type="match status" value="1"/>
</dbReference>
<dbReference type="Pfam" id="PF01822">
    <property type="entry name" value="WSC"/>
    <property type="match status" value="2"/>
</dbReference>
<evidence type="ECO:0000313" key="4">
    <source>
        <dbReference type="EMBL" id="KAK2028981.1"/>
    </source>
</evidence>
<name>A0AAD9HH13_9PEZI</name>
<sequence length="386" mass="41570">MGADQFAMRAFALLALAHNAVASMVEQRHYLLKRDEEPNMQYDFNTIKTCTYWYDNYQGFSCKEIRDWRYGISPEDFTRWNPSVTLDCGNWQELSYCVEVRSEMTSIASSSASTTSITSAAPSSTPTAPALLGWKPLGCYTANRKLKSPSSAFAGLQAGKECWFNDYVGNDWASDQQECNAPCPGDASQMCGGAGVLNFFEAKLDNALPPGPIPGREPTMSTTATSAAATKTSSPVASATPSWQAVGCYGEEHPRILRYGVQVPGSSAENNTRQGCIDTCDRAGYTYAGVQVGAECYCDNVIHEPGKLAPDGAAGCNMACSGNTSETCGGTSREEVFVKSSVFSLADVSKGNSTENSGTLKMPLGSHNTWLVMGPSMVLYFLNIFF</sequence>
<dbReference type="InterPro" id="IPR002889">
    <property type="entry name" value="WSC_carb-bd"/>
</dbReference>
<evidence type="ECO:0000313" key="5">
    <source>
        <dbReference type="Proteomes" id="UP001232148"/>
    </source>
</evidence>
<keyword evidence="1" id="KW-0677">Repeat</keyword>
<dbReference type="PANTHER" id="PTHR45964">
    <property type="entry name" value="WSCD FAMILY MEMBER CG9164"/>
    <property type="match status" value="1"/>
</dbReference>
<dbReference type="AlphaFoldDB" id="A0AAD9HH13"/>
<organism evidence="4 5">
    <name type="scientific">Colletotrichum zoysiae</name>
    <dbReference type="NCBI Taxonomy" id="1216348"/>
    <lineage>
        <taxon>Eukaryota</taxon>
        <taxon>Fungi</taxon>
        <taxon>Dikarya</taxon>
        <taxon>Ascomycota</taxon>
        <taxon>Pezizomycotina</taxon>
        <taxon>Sordariomycetes</taxon>
        <taxon>Hypocreomycetidae</taxon>
        <taxon>Glomerellales</taxon>
        <taxon>Glomerellaceae</taxon>
        <taxon>Colletotrichum</taxon>
        <taxon>Colletotrichum graminicola species complex</taxon>
    </lineage>
</organism>
<feature type="domain" description="WSC" evidence="3">
    <location>
        <begin position="242"/>
        <end position="340"/>
    </location>
</feature>
<dbReference type="PANTHER" id="PTHR45964:SF5">
    <property type="entry name" value="WSCD FAMILY MEMBER CG9164"/>
    <property type="match status" value="1"/>
</dbReference>
<dbReference type="Proteomes" id="UP001232148">
    <property type="component" value="Unassembled WGS sequence"/>
</dbReference>
<keyword evidence="5" id="KW-1185">Reference proteome</keyword>
<keyword evidence="2" id="KW-0732">Signal</keyword>
<protein>
    <submittedName>
        <fullName evidence="4">WSC-domain-containing protein</fullName>
    </submittedName>
</protein>
<comment type="caution">
    <text evidence="4">The sequence shown here is derived from an EMBL/GenBank/DDBJ whole genome shotgun (WGS) entry which is preliminary data.</text>
</comment>
<dbReference type="InterPro" id="IPR051589">
    <property type="entry name" value="Sialate-O-sulfotransferase"/>
</dbReference>